<name>A0ABY4SCJ1_AQUTE</name>
<dbReference type="Proteomes" id="UP001056201">
    <property type="component" value="Chromosome 2"/>
</dbReference>
<dbReference type="EMBL" id="CP097636">
    <property type="protein sequence ID" value="URI11048.1"/>
    <property type="molecule type" value="Genomic_DNA"/>
</dbReference>
<organism evidence="1 2">
    <name type="scientific">Aquincola tertiaricarbonis</name>
    <dbReference type="NCBI Taxonomy" id="391953"/>
    <lineage>
        <taxon>Bacteria</taxon>
        <taxon>Pseudomonadati</taxon>
        <taxon>Pseudomonadota</taxon>
        <taxon>Betaproteobacteria</taxon>
        <taxon>Burkholderiales</taxon>
        <taxon>Sphaerotilaceae</taxon>
        <taxon>Aquincola</taxon>
    </lineage>
</organism>
<dbReference type="RefSeq" id="WP_250199246.1">
    <property type="nucleotide sequence ID" value="NZ_CP097636.1"/>
</dbReference>
<gene>
    <name evidence="1" type="ORF">MW290_18945</name>
</gene>
<proteinExistence type="predicted"/>
<accession>A0ABY4SCJ1</accession>
<protein>
    <submittedName>
        <fullName evidence="1">Uncharacterized protein</fullName>
    </submittedName>
</protein>
<sequence length="667" mass="69027">MNYTNSDASVVHVGTGHRMHQSTAPVTTEVSAQDMNQVNWSLMELLNAAGVEPAEFDADDQESYRRVLMSVLYLTGPGNNYLPTVIIADGSDKRAAIVAANAKGRPIFFFGACAVATPVTISVPIIDTTRQIFDLAAKVTIDNGMSVRPEWFGIGNIGALDAAVNALPAGGGVVQLEVATYKPSFYAYGFDGAGSYISKDNVKIRGRKMPSYANDCRSLTGGSVIQGMVLAYASGFELSDLGIDSGKNVVAAFYGNVEAPGFTEALNITFPNNAIKAAAPLKRGIRLHNVATLCSSPSAATHSAIIGEGVTDVLCTGEVIGCYGVHGIVIKCSNVRAEALTSYGNNYEGVIIKSDLQVTAIASDINVGRVVTDANGPPGTTPWATALGAQDYGLLLHASGNNIDSVQIGQLRSVGAKKGIGTSFGGSYAISSVQIGAAFIDQKDVGGIRQGIQLLDGGVGQGSLLRFHVGKAECRNTTVGLQAVFHVGANLQERASIGHLLVVGADNAVDLGNTAYVDIGTLVAEALSDAIFHITGLPSIVLGALQRTTQVPQVYSNLNGGLRPALAGTWSQVSGNDPFGVDLLGGRVNLRGLVKPGGNNLVATLPAWAWPLTPKRFMATGSAAGNQTAVPVVVGADGTVRVNEATGSTANCSEWISLSGVSYSAVA</sequence>
<evidence type="ECO:0000313" key="2">
    <source>
        <dbReference type="Proteomes" id="UP001056201"/>
    </source>
</evidence>
<keyword evidence="2" id="KW-1185">Reference proteome</keyword>
<evidence type="ECO:0000313" key="1">
    <source>
        <dbReference type="EMBL" id="URI11048.1"/>
    </source>
</evidence>
<reference evidence="1" key="1">
    <citation type="submission" date="2022-05" db="EMBL/GenBank/DDBJ databases">
        <title>An RpoN-dependent PEP-CTERM gene is involved in floc formation of an Aquincola tertiaricarbonis strain.</title>
        <authorList>
            <person name="Qiu D."/>
            <person name="Xia M."/>
        </authorList>
    </citation>
    <scope>NUCLEOTIDE SEQUENCE</scope>
    <source>
        <strain evidence="1">RN12</strain>
    </source>
</reference>